<dbReference type="GO" id="GO:0009055">
    <property type="term" value="F:electron transfer activity"/>
    <property type="evidence" value="ECO:0007669"/>
    <property type="project" value="InterPro"/>
</dbReference>
<dbReference type="InterPro" id="IPR009056">
    <property type="entry name" value="Cyt_c-like_dom"/>
</dbReference>
<keyword evidence="2 4" id="KW-0479">Metal-binding</keyword>
<evidence type="ECO:0000256" key="1">
    <source>
        <dbReference type="ARBA" id="ARBA00022617"/>
    </source>
</evidence>
<dbReference type="InterPro" id="IPR032858">
    <property type="entry name" value="CcoP_N"/>
</dbReference>
<reference evidence="7" key="1">
    <citation type="journal article" date="2014" name="Int. J. Syst. Evol. Microbiol.">
        <title>Complete genome sequence of Corynebacterium casei LMG S-19264T (=DSM 44701T), isolated from a smear-ripened cheese.</title>
        <authorList>
            <consortium name="US DOE Joint Genome Institute (JGI-PGF)"/>
            <person name="Walter F."/>
            <person name="Albersmeier A."/>
            <person name="Kalinowski J."/>
            <person name="Ruckert C."/>
        </authorList>
    </citation>
    <scope>NUCLEOTIDE SEQUENCE</scope>
    <source>
        <strain evidence="7">KCTC 12719</strain>
    </source>
</reference>
<dbReference type="Pfam" id="PF13442">
    <property type="entry name" value="Cytochrome_CBB3"/>
    <property type="match status" value="1"/>
</dbReference>
<dbReference type="Gene3D" id="6.10.280.130">
    <property type="match status" value="1"/>
</dbReference>
<evidence type="ECO:0000256" key="4">
    <source>
        <dbReference type="PROSITE-ProRule" id="PRU00433"/>
    </source>
</evidence>
<protein>
    <submittedName>
        <fullName evidence="7">Cytochrome c oxidase subunit III</fullName>
    </submittedName>
</protein>
<dbReference type="Gene3D" id="1.10.760.10">
    <property type="entry name" value="Cytochrome c-like domain"/>
    <property type="match status" value="1"/>
</dbReference>
<evidence type="ECO:0000313" key="7">
    <source>
        <dbReference type="EMBL" id="GHA23978.1"/>
    </source>
</evidence>
<keyword evidence="5" id="KW-1133">Transmembrane helix</keyword>
<name>A0A918VS09_9FLAO</name>
<evidence type="ECO:0000256" key="3">
    <source>
        <dbReference type="ARBA" id="ARBA00023004"/>
    </source>
</evidence>
<evidence type="ECO:0000256" key="2">
    <source>
        <dbReference type="ARBA" id="ARBA00022723"/>
    </source>
</evidence>
<dbReference type="InterPro" id="IPR036909">
    <property type="entry name" value="Cyt_c-like_dom_sf"/>
</dbReference>
<dbReference type="InterPro" id="IPR050597">
    <property type="entry name" value="Cytochrome_c_Oxidase_Subunit"/>
</dbReference>
<feature type="transmembrane region" description="Helical" evidence="5">
    <location>
        <begin position="7"/>
        <end position="26"/>
    </location>
</feature>
<dbReference type="AlphaFoldDB" id="A0A918VS09"/>
<evidence type="ECO:0000256" key="5">
    <source>
        <dbReference type="SAM" id="Phobius"/>
    </source>
</evidence>
<gene>
    <name evidence="7" type="primary">ccoP</name>
    <name evidence="7" type="ORF">GCM10007103_01490</name>
</gene>
<evidence type="ECO:0000313" key="8">
    <source>
        <dbReference type="Proteomes" id="UP000610456"/>
    </source>
</evidence>
<accession>A0A918VS09</accession>
<feature type="transmembrane region" description="Helical" evidence="5">
    <location>
        <begin position="38"/>
        <end position="58"/>
    </location>
</feature>
<dbReference type="SUPFAM" id="SSF46626">
    <property type="entry name" value="Cytochrome c"/>
    <property type="match status" value="1"/>
</dbReference>
<dbReference type="EMBL" id="BMXB01000001">
    <property type="protein sequence ID" value="GHA23978.1"/>
    <property type="molecule type" value="Genomic_DNA"/>
</dbReference>
<keyword evidence="8" id="KW-1185">Reference proteome</keyword>
<feature type="transmembrane region" description="Helical" evidence="5">
    <location>
        <begin position="128"/>
        <end position="149"/>
    </location>
</feature>
<dbReference type="InterPro" id="IPR038414">
    <property type="entry name" value="CcoP_N_sf"/>
</dbReference>
<organism evidence="7 8">
    <name type="scientific">Salinimicrobium marinum</name>
    <dbReference type="NCBI Taxonomy" id="680283"/>
    <lineage>
        <taxon>Bacteria</taxon>
        <taxon>Pseudomonadati</taxon>
        <taxon>Bacteroidota</taxon>
        <taxon>Flavobacteriia</taxon>
        <taxon>Flavobacteriales</taxon>
        <taxon>Flavobacteriaceae</taxon>
        <taxon>Salinimicrobium</taxon>
    </lineage>
</organism>
<keyword evidence="3 4" id="KW-0408">Iron</keyword>
<dbReference type="Pfam" id="PF14715">
    <property type="entry name" value="FixP_N"/>
    <property type="match status" value="1"/>
</dbReference>
<keyword evidence="1 4" id="KW-0349">Heme</keyword>
<dbReference type="GO" id="GO:0020037">
    <property type="term" value="F:heme binding"/>
    <property type="evidence" value="ECO:0007669"/>
    <property type="project" value="InterPro"/>
</dbReference>
<keyword evidence="5" id="KW-0472">Membrane</keyword>
<dbReference type="RefSeq" id="WP_189602714.1">
    <property type="nucleotide sequence ID" value="NZ_BMXB01000001.1"/>
</dbReference>
<dbReference type="PROSITE" id="PS51007">
    <property type="entry name" value="CYTC"/>
    <property type="match status" value="1"/>
</dbReference>
<sequence>MRNLISGWVWIPAVFLILVGATEYFIDSGNNFAFIEYPVLQLVLLVGLVFLIALDVILKAIQNVMFKSLSEDAKERYMRAREERLEKYDWKVLLRKMNSAKPISEERDIELDHNYDGIKELDNKLPPWWLYSFYASIVFAFGYMIYYHVLDGENQIMEFESEMMAAKIAVEEYKKNAPDLIDAESVTLLTEASDLEAGATVYQNNCMACHAADGGGGIGPNLTDEHWILGGGIKNVFHTVSEGGRAGKGMVAWKSILKPTEIQQVSSYILSLKGSAPANPKEAEGDVWTE</sequence>
<dbReference type="GO" id="GO:0046872">
    <property type="term" value="F:metal ion binding"/>
    <property type="evidence" value="ECO:0007669"/>
    <property type="project" value="UniProtKB-KW"/>
</dbReference>
<dbReference type="Proteomes" id="UP000610456">
    <property type="component" value="Unassembled WGS sequence"/>
</dbReference>
<evidence type="ECO:0000259" key="6">
    <source>
        <dbReference type="PROSITE" id="PS51007"/>
    </source>
</evidence>
<dbReference type="PANTHER" id="PTHR33751">
    <property type="entry name" value="CBB3-TYPE CYTOCHROME C OXIDASE SUBUNIT FIXP"/>
    <property type="match status" value="1"/>
</dbReference>
<reference evidence="7" key="2">
    <citation type="submission" date="2020-09" db="EMBL/GenBank/DDBJ databases">
        <authorList>
            <person name="Sun Q."/>
            <person name="Kim S."/>
        </authorList>
    </citation>
    <scope>NUCLEOTIDE SEQUENCE</scope>
    <source>
        <strain evidence="7">KCTC 12719</strain>
    </source>
</reference>
<dbReference type="PANTHER" id="PTHR33751:SF1">
    <property type="entry name" value="CBB3-TYPE CYTOCHROME C OXIDASE SUBUNIT FIXP"/>
    <property type="match status" value="1"/>
</dbReference>
<keyword evidence="5" id="KW-0812">Transmembrane</keyword>
<proteinExistence type="predicted"/>
<feature type="domain" description="Cytochrome c" evidence="6">
    <location>
        <begin position="193"/>
        <end position="273"/>
    </location>
</feature>
<comment type="caution">
    <text evidence="7">The sequence shown here is derived from an EMBL/GenBank/DDBJ whole genome shotgun (WGS) entry which is preliminary data.</text>
</comment>